<dbReference type="AlphaFoldDB" id="A0A3G4VLN4"/>
<sequence length="372" mass="41171">MSPPKLPPISSVQFVSGANDVTKNKTSLSFKSVRTVDAKALPKVPAKTSSDFIRKNPKAVSKFRLPSLDTNNQRYSRTYTKQAKSVLPQAVVDKAHYFNELAHDVKGVLDQSSMYDISNLRANINKTAGRDVSSVHKNLSLVDSDDKSNKANLKDTLNDIANQVCFTHETNEKNFKAIMKGGGFKLYSQTQLASKLGPSSDVFKGLNDSVKGGGNFVYTRLVTEESAQKMNTDHLVGGRGKYMFLFKGDLVKTRASYANPVDGKGLIPIPQTTEGAKKSIAHNILAYQICIKKHSCNNEVGFHGEIPFDMLSNIVVKADKNENVQQMKSLTIKYLEPERELLKNITGKELEDLVVVKSDDDRRNTLLNLTKV</sequence>
<dbReference type="Proteomes" id="UP000279760">
    <property type="component" value="Plasmid unnamed"/>
</dbReference>
<organism evidence="1 2">
    <name type="scientific">Vibrio mediterranei</name>
    <dbReference type="NCBI Taxonomy" id="689"/>
    <lineage>
        <taxon>Bacteria</taxon>
        <taxon>Pseudomonadati</taxon>
        <taxon>Pseudomonadota</taxon>
        <taxon>Gammaproteobacteria</taxon>
        <taxon>Vibrionales</taxon>
        <taxon>Vibrionaceae</taxon>
        <taxon>Vibrio</taxon>
    </lineage>
</organism>
<reference evidence="1 2" key="1">
    <citation type="submission" date="2018-11" db="EMBL/GenBank/DDBJ databases">
        <title>Complete Genome Sequence of Vbrio mediterranei 117-T6: a Potential Pathogen Bacteria Isolated from the Conchocelis of Pyropia.</title>
        <authorList>
            <person name="Liu Q."/>
        </authorList>
    </citation>
    <scope>NUCLEOTIDE SEQUENCE [LARGE SCALE GENOMIC DNA]</scope>
    <source>
        <strain evidence="1 2">117-T6</strain>
        <plasmid evidence="1 2">unnamed</plasmid>
    </source>
</reference>
<proteinExistence type="predicted"/>
<dbReference type="EMBL" id="CP033579">
    <property type="protein sequence ID" value="AYV25089.1"/>
    <property type="molecule type" value="Genomic_DNA"/>
</dbReference>
<name>A0A3G4VLN4_9VIBR</name>
<dbReference type="RefSeq" id="WP_124942378.1">
    <property type="nucleotide sequence ID" value="NZ_CP033579.1"/>
</dbReference>
<keyword evidence="1" id="KW-0614">Plasmid</keyword>
<protein>
    <submittedName>
        <fullName evidence="1">Uncharacterized protein</fullName>
    </submittedName>
</protein>
<accession>A0A3G4VLN4</accession>
<evidence type="ECO:0000313" key="2">
    <source>
        <dbReference type="Proteomes" id="UP000279760"/>
    </source>
</evidence>
<geneLocation type="plasmid" evidence="1">
    <name>unnamed</name>
</geneLocation>
<gene>
    <name evidence="1" type="ORF">ECB94_27735</name>
</gene>
<evidence type="ECO:0000313" key="1">
    <source>
        <dbReference type="EMBL" id="AYV25089.1"/>
    </source>
</evidence>